<evidence type="ECO:0000313" key="1">
    <source>
        <dbReference type="EMBL" id="KAK5770411.1"/>
    </source>
</evidence>
<organism evidence="1 2">
    <name type="scientific">Gossypium arboreum</name>
    <name type="common">Tree cotton</name>
    <name type="synonym">Gossypium nanking</name>
    <dbReference type="NCBI Taxonomy" id="29729"/>
    <lineage>
        <taxon>Eukaryota</taxon>
        <taxon>Viridiplantae</taxon>
        <taxon>Streptophyta</taxon>
        <taxon>Embryophyta</taxon>
        <taxon>Tracheophyta</taxon>
        <taxon>Spermatophyta</taxon>
        <taxon>Magnoliopsida</taxon>
        <taxon>eudicotyledons</taxon>
        <taxon>Gunneridae</taxon>
        <taxon>Pentapetalae</taxon>
        <taxon>rosids</taxon>
        <taxon>malvids</taxon>
        <taxon>Malvales</taxon>
        <taxon>Malvaceae</taxon>
        <taxon>Malvoideae</taxon>
        <taxon>Gossypium</taxon>
    </lineage>
</organism>
<accession>A0ABR0MB73</accession>
<gene>
    <name evidence="1" type="ORF">PVK06_046561</name>
</gene>
<sequence length="188" mass="21623">MAEHDDPGTVQFRLGGLVRQLSVLEFSVALGLYTDEFMKADNFPHLHCHIHHSPSSYWIDLMPATGIYDPSRSKASALALALCYLYALLAHTLIGRQKSIGVINTHEAYFLWSMRRTHILSHHQFIGQFMRLLHYLKFLTTFIALSNIALSDSTAPRRLYNEFANIFTYHLQHHHPTIQLSTRTFESI</sequence>
<comment type="caution">
    <text evidence="1">The sequence shown here is derived from an EMBL/GenBank/DDBJ whole genome shotgun (WGS) entry which is preliminary data.</text>
</comment>
<evidence type="ECO:0000313" key="2">
    <source>
        <dbReference type="Proteomes" id="UP001358586"/>
    </source>
</evidence>
<proteinExistence type="predicted"/>
<dbReference type="EMBL" id="JARKNE010000013">
    <property type="protein sequence ID" value="KAK5770411.1"/>
    <property type="molecule type" value="Genomic_DNA"/>
</dbReference>
<keyword evidence="2" id="KW-1185">Reference proteome</keyword>
<reference evidence="1 2" key="1">
    <citation type="submission" date="2023-03" db="EMBL/GenBank/DDBJ databases">
        <title>WGS of Gossypium arboreum.</title>
        <authorList>
            <person name="Yu D."/>
        </authorList>
    </citation>
    <scope>NUCLEOTIDE SEQUENCE [LARGE SCALE GENOMIC DNA]</scope>
    <source>
        <tissue evidence="1">Leaf</tissue>
    </source>
</reference>
<dbReference type="Proteomes" id="UP001358586">
    <property type="component" value="Chromosome 13"/>
</dbReference>
<name>A0ABR0MB73_GOSAR</name>
<protein>
    <submittedName>
        <fullName evidence="1">Uncharacterized protein</fullName>
    </submittedName>
</protein>